<evidence type="ECO:0000313" key="1">
    <source>
        <dbReference type="EMBL" id="AKC95481.1"/>
    </source>
</evidence>
<organism evidence="1 2">
    <name type="scientific">Sneathia vaginalis</name>
    <dbReference type="NCBI Taxonomy" id="187101"/>
    <lineage>
        <taxon>Bacteria</taxon>
        <taxon>Fusobacteriati</taxon>
        <taxon>Fusobacteriota</taxon>
        <taxon>Fusobacteriia</taxon>
        <taxon>Fusobacteriales</taxon>
        <taxon>Leptotrichiaceae</taxon>
        <taxon>Sneathia</taxon>
    </lineage>
</organism>
<sequence length="137" mass="15574">MESKKNIPPLKDKAVTSTAFFGDELSNGILVECIASFGNMMNYRNAQVQKIRMEAKEDGVPSTVIEPYNYEFTESKEYKLVFAQTMKIIVDGKETDKTKENFNKVLDREKKVFLNALTEILEKSDDVGFTISQLTTN</sequence>
<dbReference type="KEGG" id="sns:VC03_02895"/>
<protein>
    <submittedName>
        <fullName evidence="1">Uncharacterized protein</fullName>
    </submittedName>
</protein>
<dbReference type="HOGENOM" id="CLU_1863839_0_0_0"/>
<gene>
    <name evidence="1" type="ORF">VC03_02895</name>
</gene>
<keyword evidence="2" id="KW-1185">Reference proteome</keyword>
<evidence type="ECO:0000313" key="2">
    <source>
        <dbReference type="Proteomes" id="UP000033103"/>
    </source>
</evidence>
<dbReference type="RefSeq" id="WP_046328587.1">
    <property type="nucleotide sequence ID" value="NZ_CP011280.1"/>
</dbReference>
<dbReference type="PATRIC" id="fig|1069640.6.peg.562"/>
<dbReference type="STRING" id="187101.VC03_02895"/>
<dbReference type="EMBL" id="CP011280">
    <property type="protein sequence ID" value="AKC95481.1"/>
    <property type="molecule type" value="Genomic_DNA"/>
</dbReference>
<dbReference type="Proteomes" id="UP000033103">
    <property type="component" value="Chromosome"/>
</dbReference>
<proteinExistence type="predicted"/>
<reference evidence="1 2" key="1">
    <citation type="journal article" date="2012" name="BMC Genomics">
        <title>Genomic sequence analysis and characterization of Sneathia amnii sp. nov.</title>
        <authorList>
            <consortium name="Vaginal Microbiome Consortium (additional members)"/>
            <person name="Harwich M.D.Jr."/>
            <person name="Serrano M.G."/>
            <person name="Fettweis J.M."/>
            <person name="Alves J.M."/>
            <person name="Reimers M.A."/>
            <person name="Buck G.A."/>
            <person name="Jefferson K.K."/>
        </authorList>
    </citation>
    <scope>NUCLEOTIDE SEQUENCE [LARGE SCALE GENOMIC DNA]</scope>
    <source>
        <strain evidence="1 2">SN35</strain>
    </source>
</reference>
<name>A0A0E3ZBG6_9FUSO</name>
<accession>A0A0E3ZBG6</accession>
<dbReference type="AlphaFoldDB" id="A0A0E3ZBG6"/>